<dbReference type="GO" id="GO:0006508">
    <property type="term" value="P:proteolysis"/>
    <property type="evidence" value="ECO:0007669"/>
    <property type="project" value="InterPro"/>
</dbReference>
<evidence type="ECO:0000259" key="1">
    <source>
        <dbReference type="Pfam" id="PF19289"/>
    </source>
</evidence>
<dbReference type="Pfam" id="PF19289">
    <property type="entry name" value="PmbA_TldD_3rd"/>
    <property type="match status" value="1"/>
</dbReference>
<keyword evidence="3" id="KW-1185">Reference proteome</keyword>
<name>A0A1Z4JKK0_LEPBY</name>
<dbReference type="InterPro" id="IPR036059">
    <property type="entry name" value="TldD/PmbA_sf"/>
</dbReference>
<dbReference type="PANTHER" id="PTHR43666">
    <property type="entry name" value="TLDD PROTEIN"/>
    <property type="match status" value="1"/>
</dbReference>
<evidence type="ECO:0000313" key="2">
    <source>
        <dbReference type="EMBL" id="BAY57188.1"/>
    </source>
</evidence>
<dbReference type="SUPFAM" id="SSF111283">
    <property type="entry name" value="Putative modulator of DNA gyrase, PmbA/TldD"/>
    <property type="match status" value="1"/>
</dbReference>
<reference evidence="2 3" key="1">
    <citation type="submission" date="2017-06" db="EMBL/GenBank/DDBJ databases">
        <title>Genome sequencing of cyanobaciteial culture collection at National Institute for Environmental Studies (NIES).</title>
        <authorList>
            <person name="Hirose Y."/>
            <person name="Shimura Y."/>
            <person name="Fujisawa T."/>
            <person name="Nakamura Y."/>
            <person name="Kawachi M."/>
        </authorList>
    </citation>
    <scope>NUCLEOTIDE SEQUENCE [LARGE SCALE GENOMIC DNA]</scope>
    <source>
        <strain evidence="2 3">NIES-2135</strain>
    </source>
</reference>
<dbReference type="GO" id="GO:0008237">
    <property type="term" value="F:metallopeptidase activity"/>
    <property type="evidence" value="ECO:0007669"/>
    <property type="project" value="InterPro"/>
</dbReference>
<dbReference type="Proteomes" id="UP000217895">
    <property type="component" value="Chromosome"/>
</dbReference>
<dbReference type="AlphaFoldDB" id="A0A1Z4JKK0"/>
<dbReference type="PANTHER" id="PTHR43666:SF1">
    <property type="entry name" value="CONSERVED PROTEIN"/>
    <property type="match status" value="1"/>
</dbReference>
<sequence>MLEASFNQLVNEIRSQLQPDEQFTLTLNCEQSQFIRFNHAKVRQTGTVNDGSLQLVLMHNHRSSYREFPFTGNLECDHQTAQAAIALLREEVPQLPENPYLVLPSGNHISRESHAGKLIAADQVVSTLLPMVSDLDFTGIYAAGSVIRAYADSVGQQHWFDTDSYSLDYSLFTADGQAVKGTLAGSTWDEAAYQSRIEESRAQLSLMSNAPKPIQRGQYRTYLAPAAIAELMTMLSWGGISESSHQQGGSCFSAMRRGEKKLSPKFTLKENFTSGLVPRFNELGEIAPLELALIESGELVNMLTSSATAKEYGLEANGATQGEELRSPEILPGDLDHDAILKTLDTGLYLSNLHYLNWSDRPTGRITGMTRYACFWVEKGEIIAPIENLRFDDSLYQFWGDNLVALTNFQEFIPDIGTYEHRNLGGVLAPGMIVEDFTYTL</sequence>
<accession>A0A1Z4JKK0</accession>
<gene>
    <name evidence="2" type="ORF">NIES2135_40520</name>
</gene>
<evidence type="ECO:0000313" key="3">
    <source>
        <dbReference type="Proteomes" id="UP000217895"/>
    </source>
</evidence>
<dbReference type="EMBL" id="AP018203">
    <property type="protein sequence ID" value="BAY57188.1"/>
    <property type="molecule type" value="Genomic_DNA"/>
</dbReference>
<feature type="domain" description="Metalloprotease TldD/E C-terminal" evidence="1">
    <location>
        <begin position="217"/>
        <end position="439"/>
    </location>
</feature>
<proteinExistence type="predicted"/>
<organism evidence="2 3">
    <name type="scientific">Leptolyngbya boryana NIES-2135</name>
    <dbReference type="NCBI Taxonomy" id="1973484"/>
    <lineage>
        <taxon>Bacteria</taxon>
        <taxon>Bacillati</taxon>
        <taxon>Cyanobacteriota</taxon>
        <taxon>Cyanophyceae</taxon>
        <taxon>Leptolyngbyales</taxon>
        <taxon>Leptolyngbyaceae</taxon>
        <taxon>Leptolyngbya group</taxon>
        <taxon>Leptolyngbya</taxon>
    </lineage>
</organism>
<dbReference type="InterPro" id="IPR045569">
    <property type="entry name" value="Metalloprtase-TldD/E_C"/>
</dbReference>
<protein>
    <recommendedName>
        <fullName evidence="1">Metalloprotease TldD/E C-terminal domain-containing protein</fullName>
    </recommendedName>
</protein>